<dbReference type="GO" id="GO:0033608">
    <property type="term" value="F:formyl-CoA transferase activity"/>
    <property type="evidence" value="ECO:0007669"/>
    <property type="project" value="UniProtKB-EC"/>
</dbReference>
<dbReference type="InterPro" id="IPR003673">
    <property type="entry name" value="CoA-Trfase_fam_III"/>
</dbReference>
<dbReference type="PANTHER" id="PTHR48207:SF3">
    <property type="entry name" value="SUCCINATE--HYDROXYMETHYLGLUTARATE COA-TRANSFERASE"/>
    <property type="match status" value="1"/>
</dbReference>
<reference evidence="2 3" key="1">
    <citation type="submission" date="2016-03" db="EMBL/GenBank/DDBJ databases">
        <authorList>
            <consortium name="Pathogen Informatics"/>
        </authorList>
    </citation>
    <scope>NUCLEOTIDE SEQUENCE [LARGE SCALE GENOMIC DNA]</scope>
    <source>
        <strain evidence="2 3">NCTC13364</strain>
    </source>
</reference>
<evidence type="ECO:0000313" key="3">
    <source>
        <dbReference type="Proteomes" id="UP000077037"/>
    </source>
</evidence>
<dbReference type="SUPFAM" id="SSF89796">
    <property type="entry name" value="CoA-transferase family III (CaiB/BaiF)"/>
    <property type="match status" value="1"/>
</dbReference>
<organism evidence="2 3">
    <name type="scientific">Bordetella ansorpii</name>
    <dbReference type="NCBI Taxonomy" id="288768"/>
    <lineage>
        <taxon>Bacteria</taxon>
        <taxon>Pseudomonadati</taxon>
        <taxon>Pseudomonadota</taxon>
        <taxon>Betaproteobacteria</taxon>
        <taxon>Burkholderiales</taxon>
        <taxon>Alcaligenaceae</taxon>
        <taxon>Bordetella</taxon>
    </lineage>
</organism>
<keyword evidence="1 2" id="KW-0808">Transferase</keyword>
<gene>
    <name evidence="2" type="primary">frc_8</name>
    <name evidence="2" type="ORF">SAMEA1982600_01718</name>
</gene>
<dbReference type="InterPro" id="IPR050483">
    <property type="entry name" value="CoA-transferase_III_domain"/>
</dbReference>
<dbReference type="Proteomes" id="UP000077037">
    <property type="component" value="Unassembled WGS sequence"/>
</dbReference>
<dbReference type="EC" id="2.8.3.16" evidence="2"/>
<dbReference type="InterPro" id="IPR044855">
    <property type="entry name" value="CoA-Trfase_III_dom3_sf"/>
</dbReference>
<evidence type="ECO:0000313" key="2">
    <source>
        <dbReference type="EMBL" id="SAI21416.1"/>
    </source>
</evidence>
<dbReference type="RefSeq" id="WP_066410592.1">
    <property type="nucleotide sequence ID" value="NZ_FKBS01000014.1"/>
</dbReference>
<accession>A0A157NK69</accession>
<dbReference type="InterPro" id="IPR023606">
    <property type="entry name" value="CoA-Trfase_III_dom_1_sf"/>
</dbReference>
<name>A0A157NK69_9BORD</name>
<dbReference type="PANTHER" id="PTHR48207">
    <property type="entry name" value="SUCCINATE--HYDROXYMETHYLGLUTARATE COA-TRANSFERASE"/>
    <property type="match status" value="1"/>
</dbReference>
<protein>
    <submittedName>
        <fullName evidence="2">Acyl-CoA transferase</fullName>
        <ecNumber evidence="2">2.8.3.16</ecNumber>
    </submittedName>
</protein>
<dbReference type="Pfam" id="PF02515">
    <property type="entry name" value="CoA_transf_3"/>
    <property type="match status" value="1"/>
</dbReference>
<dbReference type="AlphaFoldDB" id="A0A157NK69"/>
<dbReference type="EMBL" id="FKBS01000014">
    <property type="protein sequence ID" value="SAI21416.1"/>
    <property type="molecule type" value="Genomic_DNA"/>
</dbReference>
<dbReference type="OrthoDB" id="5294844at2"/>
<proteinExistence type="predicted"/>
<dbReference type="Gene3D" id="3.30.1540.10">
    <property type="entry name" value="formyl-coa transferase, domain 3"/>
    <property type="match status" value="1"/>
</dbReference>
<evidence type="ECO:0000256" key="1">
    <source>
        <dbReference type="ARBA" id="ARBA00022679"/>
    </source>
</evidence>
<sequence length="404" mass="44187">MQDDSIPQLEKLTRASKVLEGITVIEQGTFITGPAAGMLLADLGANVIKVEQPGAGDPFRAFRGGLYSPHFQTYNRNKRSVTLNTKDPEDARVFEELILQADVYIQNFRPGAADRLGAGEKRLRELNPRLIYCAISGFGQTGPSAGRPAYDTVAQAASGFLNLLVNPANPRVVGPAIADSLTGFYAAYGILGALVERARTGVGRSVEVSMLEAMCHFNLDAFTHFFADGDVMGPYSRPSVSQSYTLRCSDGRWVALHMSSPEKFWRGLANAIERPTLFDDPRYATREGRIQHQEQLIGLLGGIFATRTRDEWCARLTAEDVPHAPMYDTSEALEDAQARHMEIEIEGHHPVLGEWRTVRSPVSFDGVRPTHVVPPPILGEHNDEVRAELAIARAASSSAASSKE</sequence>
<dbReference type="Gene3D" id="3.40.50.10540">
    <property type="entry name" value="Crotonobetainyl-coa:carnitine coa-transferase, domain 1"/>
    <property type="match status" value="1"/>
</dbReference>